<dbReference type="InterPro" id="IPR004509">
    <property type="entry name" value="Competence_ComEA_HhH"/>
</dbReference>
<dbReference type="InterPro" id="IPR051675">
    <property type="entry name" value="Endo/Exo/Phosphatase_dom_1"/>
</dbReference>
<evidence type="ECO:0000313" key="2">
    <source>
        <dbReference type="EMBL" id="GAA0718735.1"/>
    </source>
</evidence>
<sequence>MKNKKKIIGSTVILFLFICWSAIGYFRDGGNDSKTEDIFIEATNEATESYITIYVNGEVENPGVYKLKSNSRIEDAIKIAGGFTEKADKDKLNLAKKIKDEDYVYVSGKVDKDNIESGKLNVSTGEKKVNINDASKEELKTIPGIGDVTAQNIIDYREEKGGFNSIDEIKNINRIGEKTFQKLKDKLDIR</sequence>
<dbReference type="InterPro" id="IPR010994">
    <property type="entry name" value="RuvA_2-like"/>
</dbReference>
<feature type="domain" description="Helix-hairpin-helix DNA-binding motif class 1" evidence="1">
    <location>
        <begin position="137"/>
        <end position="156"/>
    </location>
</feature>
<comment type="caution">
    <text evidence="2">The sequence shown here is derived from an EMBL/GenBank/DDBJ whole genome shotgun (WGS) entry which is preliminary data.</text>
</comment>
<dbReference type="Proteomes" id="UP001500339">
    <property type="component" value="Unassembled WGS sequence"/>
</dbReference>
<dbReference type="InterPro" id="IPR003583">
    <property type="entry name" value="Hlx-hairpin-Hlx_DNA-bd_motif"/>
</dbReference>
<dbReference type="RefSeq" id="WP_343766431.1">
    <property type="nucleotide sequence ID" value="NZ_BAAACF010000001.1"/>
</dbReference>
<dbReference type="Gene3D" id="1.10.150.310">
    <property type="entry name" value="Tex RuvX-like domain-like"/>
    <property type="match status" value="1"/>
</dbReference>
<dbReference type="SMART" id="SM00278">
    <property type="entry name" value="HhH1"/>
    <property type="match status" value="2"/>
</dbReference>
<dbReference type="PANTHER" id="PTHR21180:SF32">
    <property type="entry name" value="ENDONUCLEASE_EXONUCLEASE_PHOSPHATASE FAMILY DOMAIN-CONTAINING PROTEIN 1"/>
    <property type="match status" value="1"/>
</dbReference>
<proteinExistence type="predicted"/>
<evidence type="ECO:0000313" key="3">
    <source>
        <dbReference type="Proteomes" id="UP001500339"/>
    </source>
</evidence>
<gene>
    <name evidence="2" type="ORF">GCM10008905_05860</name>
</gene>
<dbReference type="Pfam" id="PF12836">
    <property type="entry name" value="HHH_3"/>
    <property type="match status" value="1"/>
</dbReference>
<dbReference type="PANTHER" id="PTHR21180">
    <property type="entry name" value="ENDONUCLEASE/EXONUCLEASE/PHOSPHATASE FAMILY DOMAIN-CONTAINING PROTEIN 1"/>
    <property type="match status" value="1"/>
</dbReference>
<name>A0ABN1IPI7_9CLOT</name>
<dbReference type="EMBL" id="BAAACF010000001">
    <property type="protein sequence ID" value="GAA0718735.1"/>
    <property type="molecule type" value="Genomic_DNA"/>
</dbReference>
<organism evidence="2 3">
    <name type="scientific">Clostridium malenominatum</name>
    <dbReference type="NCBI Taxonomy" id="1539"/>
    <lineage>
        <taxon>Bacteria</taxon>
        <taxon>Bacillati</taxon>
        <taxon>Bacillota</taxon>
        <taxon>Clostridia</taxon>
        <taxon>Eubacteriales</taxon>
        <taxon>Clostridiaceae</taxon>
        <taxon>Clostridium</taxon>
    </lineage>
</organism>
<feature type="domain" description="Helix-hairpin-helix DNA-binding motif class 1" evidence="1">
    <location>
        <begin position="167"/>
        <end position="186"/>
    </location>
</feature>
<dbReference type="SUPFAM" id="SSF47781">
    <property type="entry name" value="RuvA domain 2-like"/>
    <property type="match status" value="1"/>
</dbReference>
<protein>
    <submittedName>
        <fullName evidence="2">Helix-hairpin-helix domain-containing protein</fullName>
    </submittedName>
</protein>
<dbReference type="InterPro" id="IPR019554">
    <property type="entry name" value="Soluble_ligand-bd"/>
</dbReference>
<reference evidence="2 3" key="1">
    <citation type="journal article" date="2019" name="Int. J. Syst. Evol. Microbiol.">
        <title>The Global Catalogue of Microorganisms (GCM) 10K type strain sequencing project: providing services to taxonomists for standard genome sequencing and annotation.</title>
        <authorList>
            <consortium name="The Broad Institute Genomics Platform"/>
            <consortium name="The Broad Institute Genome Sequencing Center for Infectious Disease"/>
            <person name="Wu L."/>
            <person name="Ma J."/>
        </authorList>
    </citation>
    <scope>NUCLEOTIDE SEQUENCE [LARGE SCALE GENOMIC DNA]</scope>
    <source>
        <strain evidence="2 3">JCM 1405</strain>
    </source>
</reference>
<accession>A0ABN1IPI7</accession>
<evidence type="ECO:0000259" key="1">
    <source>
        <dbReference type="SMART" id="SM00278"/>
    </source>
</evidence>
<dbReference type="NCBIfam" id="TIGR00426">
    <property type="entry name" value="competence protein ComEA helix-hairpin-helix repeat region"/>
    <property type="match status" value="1"/>
</dbReference>
<dbReference type="Pfam" id="PF10531">
    <property type="entry name" value="SLBB"/>
    <property type="match status" value="1"/>
</dbReference>
<keyword evidence="3" id="KW-1185">Reference proteome</keyword>
<dbReference type="Gene3D" id="3.10.560.10">
    <property type="entry name" value="Outer membrane lipoprotein wza domain like"/>
    <property type="match status" value="1"/>
</dbReference>